<name>A0A841JC44_9SPHI</name>
<evidence type="ECO:0000313" key="3">
    <source>
        <dbReference type="Proteomes" id="UP000548326"/>
    </source>
</evidence>
<dbReference type="InterPro" id="IPR054238">
    <property type="entry name" value="DUF6965"/>
</dbReference>
<organism evidence="2 3">
    <name type="scientific">Mucilaginibacter lappiensis</name>
    <dbReference type="NCBI Taxonomy" id="354630"/>
    <lineage>
        <taxon>Bacteria</taxon>
        <taxon>Pseudomonadati</taxon>
        <taxon>Bacteroidota</taxon>
        <taxon>Sphingobacteriia</taxon>
        <taxon>Sphingobacteriales</taxon>
        <taxon>Sphingobacteriaceae</taxon>
        <taxon>Mucilaginibacter</taxon>
    </lineage>
</organism>
<evidence type="ECO:0000313" key="2">
    <source>
        <dbReference type="EMBL" id="MBB6128693.1"/>
    </source>
</evidence>
<feature type="domain" description="DUF6965" evidence="1">
    <location>
        <begin position="1"/>
        <end position="62"/>
    </location>
</feature>
<protein>
    <recommendedName>
        <fullName evidence="1">DUF6965 domain-containing protein</fullName>
    </recommendedName>
</protein>
<dbReference type="RefSeq" id="WP_183588092.1">
    <property type="nucleotide sequence ID" value="NZ_JACHCA010000007.1"/>
</dbReference>
<proteinExistence type="predicted"/>
<gene>
    <name evidence="2" type="ORF">HDF22_002816</name>
</gene>
<evidence type="ECO:0000259" key="1">
    <source>
        <dbReference type="Pfam" id="PF22292"/>
    </source>
</evidence>
<sequence length="73" mass="8175">MTDQEIIDYFETATLPQTLRIDRAITQFDVKDAVERNLAALKTEDKGGHAKHRLIQIINALENPYNGPGIPGQ</sequence>
<comment type="caution">
    <text evidence="2">The sequence shown here is derived from an EMBL/GenBank/DDBJ whole genome shotgun (WGS) entry which is preliminary data.</text>
</comment>
<dbReference type="Pfam" id="PF22292">
    <property type="entry name" value="DUF6965"/>
    <property type="match status" value="1"/>
</dbReference>
<reference evidence="2 3" key="1">
    <citation type="submission" date="2020-08" db="EMBL/GenBank/DDBJ databases">
        <title>Genomic Encyclopedia of Type Strains, Phase IV (KMG-V): Genome sequencing to study the core and pangenomes of soil and plant-associated prokaryotes.</title>
        <authorList>
            <person name="Whitman W."/>
        </authorList>
    </citation>
    <scope>NUCLEOTIDE SEQUENCE [LARGE SCALE GENOMIC DNA]</scope>
    <source>
        <strain evidence="2 3">MP601</strain>
    </source>
</reference>
<dbReference type="Proteomes" id="UP000548326">
    <property type="component" value="Unassembled WGS sequence"/>
</dbReference>
<dbReference type="AlphaFoldDB" id="A0A841JC44"/>
<accession>A0A841JC44</accession>
<dbReference type="EMBL" id="JACHCA010000007">
    <property type="protein sequence ID" value="MBB6128693.1"/>
    <property type="molecule type" value="Genomic_DNA"/>
</dbReference>